<accession>A0A059L1H9</accession>
<dbReference type="InterPro" id="IPR020846">
    <property type="entry name" value="MFS_dom"/>
</dbReference>
<dbReference type="SUPFAM" id="SSF103473">
    <property type="entry name" value="MFS general substrate transporter"/>
    <property type="match status" value="1"/>
</dbReference>
<dbReference type="InterPro" id="IPR036259">
    <property type="entry name" value="MFS_trans_sf"/>
</dbReference>
<feature type="transmembrane region" description="Helical" evidence="7">
    <location>
        <begin position="20"/>
        <end position="42"/>
    </location>
</feature>
<evidence type="ECO:0000256" key="3">
    <source>
        <dbReference type="ARBA" id="ARBA00022475"/>
    </source>
</evidence>
<keyword evidence="5 7" id="KW-1133">Transmembrane helix</keyword>
<name>A0A059L1H9_9PSED</name>
<evidence type="ECO:0000259" key="8">
    <source>
        <dbReference type="PROSITE" id="PS50850"/>
    </source>
</evidence>
<feature type="transmembrane region" description="Helical" evidence="7">
    <location>
        <begin position="82"/>
        <end position="101"/>
    </location>
</feature>
<dbReference type="Pfam" id="PF07690">
    <property type="entry name" value="MFS_1"/>
    <property type="match status" value="1"/>
</dbReference>
<proteinExistence type="predicted"/>
<gene>
    <name evidence="9" type="ORF">V466_16435</name>
</gene>
<feature type="transmembrane region" description="Helical" evidence="7">
    <location>
        <begin position="285"/>
        <end position="307"/>
    </location>
</feature>
<feature type="transmembrane region" description="Helical" evidence="7">
    <location>
        <begin position="371"/>
        <end position="389"/>
    </location>
</feature>
<comment type="subcellular location">
    <subcellularLocation>
        <location evidence="1">Cell membrane</location>
        <topology evidence="1">Multi-pass membrane protein</topology>
    </subcellularLocation>
</comment>
<evidence type="ECO:0000313" key="10">
    <source>
        <dbReference type="Proteomes" id="UP000026739"/>
    </source>
</evidence>
<dbReference type="GO" id="GO:0005886">
    <property type="term" value="C:plasma membrane"/>
    <property type="evidence" value="ECO:0007669"/>
    <property type="project" value="UniProtKB-SubCell"/>
</dbReference>
<evidence type="ECO:0000256" key="1">
    <source>
        <dbReference type="ARBA" id="ARBA00004651"/>
    </source>
</evidence>
<feature type="transmembrane region" description="Helical" evidence="7">
    <location>
        <begin position="54"/>
        <end position="75"/>
    </location>
</feature>
<feature type="transmembrane region" description="Helical" evidence="7">
    <location>
        <begin position="218"/>
        <end position="239"/>
    </location>
</feature>
<keyword evidence="4 7" id="KW-0812">Transmembrane</keyword>
<evidence type="ECO:0000256" key="5">
    <source>
        <dbReference type="ARBA" id="ARBA00022989"/>
    </source>
</evidence>
<keyword evidence="2" id="KW-0813">Transport</keyword>
<dbReference type="Proteomes" id="UP000026739">
    <property type="component" value="Unassembled WGS sequence"/>
</dbReference>
<keyword evidence="6 7" id="KW-0472">Membrane</keyword>
<organism evidence="9 10">
    <name type="scientific">Pseudomonas mandelii PD30</name>
    <dbReference type="NCBI Taxonomy" id="1419583"/>
    <lineage>
        <taxon>Bacteria</taxon>
        <taxon>Pseudomonadati</taxon>
        <taxon>Pseudomonadota</taxon>
        <taxon>Gammaproteobacteria</taxon>
        <taxon>Pseudomonadales</taxon>
        <taxon>Pseudomonadaceae</taxon>
        <taxon>Pseudomonas</taxon>
    </lineage>
</organism>
<protein>
    <submittedName>
        <fullName evidence="9">Arabinose ABC transporter permease</fullName>
    </submittedName>
</protein>
<keyword evidence="3" id="KW-1003">Cell membrane</keyword>
<sequence length="412" mass="44798">MTSRFTHLIRFDGYFCPMAWMLAALLFINRLSAMVKLFMALYLRQELGLAIETVGWLLSGYGAGLLIGSMVGGLLSDHCSTARLTGALFFASVWVLVSLGLVTDVPWLAGLLLLSGVLDGAIRTLHQRLIMEYCPVAQRARAQSLSRVARNLGMAVAGVMGGVLAQADFRWVFFVSAAMTLLALSWFVRATFHRPVLPPDEGPDGATGSCVPYRDKPFLWLLAASVLLGIAFDSVYSMLGNYLREYYRLSTEAIGWQFALNALLVVLLQIPISHWTEQWGARRQLLAGSVLLACGLGMLPLGSGLAYVCLSTAVWTLGEALFMPPLNVLVMQHAQAGKSGHYFGLFFMCWSASALLSPVLGGQLYGHFGGHSVWLASAALAVLSIPLFYQATRLSEHQRVHPTARGEPAPLS</sequence>
<evidence type="ECO:0000256" key="7">
    <source>
        <dbReference type="SAM" id="Phobius"/>
    </source>
</evidence>
<reference evidence="9 10" key="1">
    <citation type="submission" date="2013-12" db="EMBL/GenBank/DDBJ databases">
        <authorList>
            <person name="Formusa P.A."/>
            <person name="Habash M."/>
            <person name="Lee H."/>
            <person name="Trevors J.T."/>
        </authorList>
    </citation>
    <scope>NUCLEOTIDE SEQUENCE [LARGE SCALE GENOMIC DNA]</scope>
    <source>
        <strain evidence="9 10">PD30</strain>
    </source>
</reference>
<dbReference type="EMBL" id="AZQQ01000080">
    <property type="protein sequence ID" value="KDD67985.1"/>
    <property type="molecule type" value="Genomic_DNA"/>
</dbReference>
<dbReference type="PANTHER" id="PTHR23517">
    <property type="entry name" value="RESISTANCE PROTEIN MDTM, PUTATIVE-RELATED-RELATED"/>
    <property type="match status" value="1"/>
</dbReference>
<dbReference type="PANTHER" id="PTHR23517:SF2">
    <property type="entry name" value="MULTIDRUG RESISTANCE PROTEIN MDTH"/>
    <property type="match status" value="1"/>
</dbReference>
<dbReference type="eggNOG" id="COG2814">
    <property type="taxonomic scope" value="Bacteria"/>
</dbReference>
<evidence type="ECO:0000256" key="6">
    <source>
        <dbReference type="ARBA" id="ARBA00023136"/>
    </source>
</evidence>
<dbReference type="InterPro" id="IPR011701">
    <property type="entry name" value="MFS"/>
</dbReference>
<feature type="transmembrane region" description="Helical" evidence="7">
    <location>
        <begin position="254"/>
        <end position="273"/>
    </location>
</feature>
<comment type="caution">
    <text evidence="9">The sequence shown here is derived from an EMBL/GenBank/DDBJ whole genome shotgun (WGS) entry which is preliminary data.</text>
</comment>
<feature type="domain" description="Major facilitator superfamily (MFS) profile" evidence="8">
    <location>
        <begin position="18"/>
        <end position="396"/>
    </location>
</feature>
<dbReference type="GO" id="GO:0022857">
    <property type="term" value="F:transmembrane transporter activity"/>
    <property type="evidence" value="ECO:0007669"/>
    <property type="project" value="InterPro"/>
</dbReference>
<dbReference type="InterPro" id="IPR050171">
    <property type="entry name" value="MFS_Transporters"/>
</dbReference>
<dbReference type="PROSITE" id="PS50850">
    <property type="entry name" value="MFS"/>
    <property type="match status" value="1"/>
</dbReference>
<dbReference type="AlphaFoldDB" id="A0A059L1H9"/>
<dbReference type="RefSeq" id="WP_033058074.1">
    <property type="nucleotide sequence ID" value="NZ_AZQQ01000080.1"/>
</dbReference>
<feature type="transmembrane region" description="Helical" evidence="7">
    <location>
        <begin position="342"/>
        <end position="365"/>
    </location>
</feature>
<feature type="transmembrane region" description="Helical" evidence="7">
    <location>
        <begin position="171"/>
        <end position="188"/>
    </location>
</feature>
<dbReference type="Gene3D" id="1.20.1250.20">
    <property type="entry name" value="MFS general substrate transporter like domains"/>
    <property type="match status" value="1"/>
</dbReference>
<evidence type="ECO:0000313" key="9">
    <source>
        <dbReference type="EMBL" id="KDD67985.1"/>
    </source>
</evidence>
<evidence type="ECO:0000256" key="4">
    <source>
        <dbReference type="ARBA" id="ARBA00022692"/>
    </source>
</evidence>
<feature type="transmembrane region" description="Helical" evidence="7">
    <location>
        <begin position="313"/>
        <end position="330"/>
    </location>
</feature>
<evidence type="ECO:0000256" key="2">
    <source>
        <dbReference type="ARBA" id="ARBA00022448"/>
    </source>
</evidence>